<dbReference type="AlphaFoldDB" id="H8GIA8"/>
<feature type="transmembrane region" description="Helical" evidence="6">
    <location>
        <begin position="99"/>
        <end position="118"/>
    </location>
</feature>
<evidence type="ECO:0000313" key="8">
    <source>
        <dbReference type="Proteomes" id="UP000005090"/>
    </source>
</evidence>
<evidence type="ECO:0000256" key="1">
    <source>
        <dbReference type="ARBA" id="ARBA00004651"/>
    </source>
</evidence>
<evidence type="ECO:0000256" key="3">
    <source>
        <dbReference type="ARBA" id="ARBA00022692"/>
    </source>
</evidence>
<dbReference type="InterPro" id="IPR005598">
    <property type="entry name" value="ATP_synth_I"/>
</dbReference>
<dbReference type="eggNOG" id="COG3312">
    <property type="taxonomic scope" value="Bacteria"/>
</dbReference>
<dbReference type="Proteomes" id="UP000005090">
    <property type="component" value="Chromosome"/>
</dbReference>
<keyword evidence="5 6" id="KW-0472">Membrane</keyword>
<sequence>MAGRTLSTVSKILLYQILIMILMAAGFAAAVGKMAALSAALGGAAAFFPNLFFAYRIKKATGQEARKIVVSFYTGEVGKLLLTAAIFVLIFQIPDIELLPLLVGYLTALSVFWFALLMR</sequence>
<feature type="transmembrane region" description="Helical" evidence="6">
    <location>
        <begin position="12"/>
        <end position="31"/>
    </location>
</feature>
<organism evidence="7 8">
    <name type="scientific">Methylomicrobium album BG8</name>
    <dbReference type="NCBI Taxonomy" id="686340"/>
    <lineage>
        <taxon>Bacteria</taxon>
        <taxon>Pseudomonadati</taxon>
        <taxon>Pseudomonadota</taxon>
        <taxon>Gammaproteobacteria</taxon>
        <taxon>Methylococcales</taxon>
        <taxon>Methylococcaceae</taxon>
        <taxon>Methylomicrobium</taxon>
    </lineage>
</organism>
<keyword evidence="3 6" id="KW-0812">Transmembrane</keyword>
<dbReference type="EMBL" id="CM001475">
    <property type="protein sequence ID" value="EIC31420.1"/>
    <property type="molecule type" value="Genomic_DNA"/>
</dbReference>
<keyword evidence="4 6" id="KW-1133">Transmembrane helix</keyword>
<comment type="subcellular location">
    <subcellularLocation>
        <location evidence="1">Cell membrane</location>
        <topology evidence="1">Multi-pass membrane protein</topology>
    </subcellularLocation>
</comment>
<name>H8GIA8_METAL</name>
<accession>H8GIA8</accession>
<keyword evidence="2" id="KW-1003">Cell membrane</keyword>
<gene>
    <name evidence="7" type="ORF">Metal_3776</name>
</gene>
<evidence type="ECO:0000256" key="6">
    <source>
        <dbReference type="SAM" id="Phobius"/>
    </source>
</evidence>
<feature type="transmembrane region" description="Helical" evidence="6">
    <location>
        <begin position="69"/>
        <end position="93"/>
    </location>
</feature>
<proteinExistence type="predicted"/>
<keyword evidence="8" id="KW-1185">Reference proteome</keyword>
<evidence type="ECO:0000256" key="2">
    <source>
        <dbReference type="ARBA" id="ARBA00022475"/>
    </source>
</evidence>
<dbReference type="GO" id="GO:0005886">
    <property type="term" value="C:plasma membrane"/>
    <property type="evidence" value="ECO:0007669"/>
    <property type="project" value="UniProtKB-SubCell"/>
</dbReference>
<evidence type="ECO:0000313" key="7">
    <source>
        <dbReference type="EMBL" id="EIC31420.1"/>
    </source>
</evidence>
<dbReference type="HOGENOM" id="CLU_121415_3_2_6"/>
<reference evidence="7 8" key="1">
    <citation type="journal article" date="2013" name="Genome Announc.">
        <title>Genome Sequence of the Obligate Gammaproteobacterial Methanotroph Methylomicrobium album Strain BG8.</title>
        <authorList>
            <person name="Kits K.D."/>
            <person name="Kalyuzhnaya M.G."/>
            <person name="Klotz M.G."/>
            <person name="Jetten M.S."/>
            <person name="Op den Camp H.J."/>
            <person name="Vuilleumier S."/>
            <person name="Bringel F."/>
            <person name="Dispirito A.A."/>
            <person name="Murrell J.C."/>
            <person name="Bruce D."/>
            <person name="Cheng J.F."/>
            <person name="Copeland A."/>
            <person name="Goodwin L."/>
            <person name="Hauser L."/>
            <person name="Lajus A."/>
            <person name="Land M.L."/>
            <person name="Lapidus A."/>
            <person name="Lucas S."/>
            <person name="Medigue C."/>
            <person name="Pitluck S."/>
            <person name="Woyke T."/>
            <person name="Zeytun A."/>
            <person name="Stein L.Y."/>
        </authorList>
    </citation>
    <scope>NUCLEOTIDE SEQUENCE [LARGE SCALE GENOMIC DNA]</scope>
    <source>
        <strain evidence="7 8">BG8</strain>
    </source>
</reference>
<evidence type="ECO:0000256" key="4">
    <source>
        <dbReference type="ARBA" id="ARBA00022989"/>
    </source>
</evidence>
<protein>
    <submittedName>
        <fullName evidence="7">F0F1-type ATP synthase, subunit I</fullName>
    </submittedName>
</protein>
<evidence type="ECO:0000256" key="5">
    <source>
        <dbReference type="ARBA" id="ARBA00023136"/>
    </source>
</evidence>
<dbReference type="Pfam" id="PF03899">
    <property type="entry name" value="ATP-synt_I"/>
    <property type="match status" value="1"/>
</dbReference>
<feature type="transmembrane region" description="Helical" evidence="6">
    <location>
        <begin position="37"/>
        <end position="57"/>
    </location>
</feature>
<dbReference type="STRING" id="686340.Metal_3776"/>